<organism evidence="1 2">
    <name type="scientific">Pseudomonas fluvialis</name>
    <dbReference type="NCBI Taxonomy" id="1793966"/>
    <lineage>
        <taxon>Bacteria</taxon>
        <taxon>Pseudomonadati</taxon>
        <taxon>Pseudomonadota</taxon>
        <taxon>Gammaproteobacteria</taxon>
        <taxon>Pseudomonadales</taxon>
        <taxon>Pseudomonadaceae</taxon>
        <taxon>Pseudomonas</taxon>
    </lineage>
</organism>
<gene>
    <name evidence="1" type="ORF">HNP49_001886</name>
</gene>
<protein>
    <submittedName>
        <fullName evidence="1">Phosphohistidine phosphatase</fullName>
        <ecNumber evidence="1">3.1.3.-</ecNumber>
    </submittedName>
</protein>
<dbReference type="EMBL" id="JACHLL010000003">
    <property type="protein sequence ID" value="MBB6341718.1"/>
    <property type="molecule type" value="Genomic_DNA"/>
</dbReference>
<dbReference type="NCBIfam" id="TIGR00249">
    <property type="entry name" value="sixA"/>
    <property type="match status" value="1"/>
</dbReference>
<dbReference type="SMART" id="SM00855">
    <property type="entry name" value="PGAM"/>
    <property type="match status" value="1"/>
</dbReference>
<reference evidence="1 2" key="1">
    <citation type="submission" date="2020-08" db="EMBL/GenBank/DDBJ databases">
        <title>Functional genomics of gut bacteria from endangered species of beetles.</title>
        <authorList>
            <person name="Carlos-Shanley C."/>
        </authorList>
    </citation>
    <scope>NUCLEOTIDE SEQUENCE [LARGE SCALE GENOMIC DNA]</scope>
    <source>
        <strain evidence="1 2">S00202</strain>
    </source>
</reference>
<keyword evidence="2" id="KW-1185">Reference proteome</keyword>
<dbReference type="GO" id="GO:0005737">
    <property type="term" value="C:cytoplasm"/>
    <property type="evidence" value="ECO:0007669"/>
    <property type="project" value="InterPro"/>
</dbReference>
<evidence type="ECO:0000313" key="2">
    <source>
        <dbReference type="Proteomes" id="UP000557193"/>
    </source>
</evidence>
<accession>A0A7X0ERZ3</accession>
<dbReference type="InterPro" id="IPR004449">
    <property type="entry name" value="SixA"/>
</dbReference>
<dbReference type="GO" id="GO:0101006">
    <property type="term" value="F:protein histidine phosphatase activity"/>
    <property type="evidence" value="ECO:0007669"/>
    <property type="project" value="InterPro"/>
</dbReference>
<sequence length="147" mass="16237">MKLWLLRHGEAEPHAASDAQRRLTERGIREVRQSAEQLRGAGVQRVLVSPYRRAQETAQLVMQVTGLDCPLVTVDWLTPDTDPQRVINQLDDSAEIQLLVAHQPLLGELAGLLLHGHRGDPLPFRTAGLLALQGPAAMAGLMERCRD</sequence>
<evidence type="ECO:0000313" key="1">
    <source>
        <dbReference type="EMBL" id="MBB6341718.1"/>
    </source>
</evidence>
<dbReference type="InterPro" id="IPR013078">
    <property type="entry name" value="His_Pase_superF_clade-1"/>
</dbReference>
<proteinExistence type="predicted"/>
<dbReference type="SUPFAM" id="SSF53254">
    <property type="entry name" value="Phosphoglycerate mutase-like"/>
    <property type="match status" value="1"/>
</dbReference>
<dbReference type="Gene3D" id="3.40.50.1240">
    <property type="entry name" value="Phosphoglycerate mutase-like"/>
    <property type="match status" value="1"/>
</dbReference>
<dbReference type="EC" id="3.1.3.-" evidence="1"/>
<name>A0A7X0ERZ3_9PSED</name>
<comment type="caution">
    <text evidence="1">The sequence shown here is derived from an EMBL/GenBank/DDBJ whole genome shotgun (WGS) entry which is preliminary data.</text>
</comment>
<dbReference type="RefSeq" id="WP_184682686.1">
    <property type="nucleotide sequence ID" value="NZ_JACHLL010000003.1"/>
</dbReference>
<keyword evidence="1" id="KW-0378">Hydrolase</keyword>
<dbReference type="AlphaFoldDB" id="A0A7X0ERZ3"/>
<dbReference type="Pfam" id="PF00300">
    <property type="entry name" value="His_Phos_1"/>
    <property type="match status" value="1"/>
</dbReference>
<dbReference type="InterPro" id="IPR029033">
    <property type="entry name" value="His_PPase_superfam"/>
</dbReference>
<dbReference type="CDD" id="cd07067">
    <property type="entry name" value="HP_PGM_like"/>
    <property type="match status" value="1"/>
</dbReference>
<dbReference type="Proteomes" id="UP000557193">
    <property type="component" value="Unassembled WGS sequence"/>
</dbReference>